<dbReference type="GO" id="GO:0016301">
    <property type="term" value="F:kinase activity"/>
    <property type="evidence" value="ECO:0007669"/>
    <property type="project" value="UniProtKB-KW"/>
</dbReference>
<feature type="domain" description="GHMP kinase N-terminal" evidence="2">
    <location>
        <begin position="72"/>
        <end position="127"/>
    </location>
</feature>
<proteinExistence type="predicted"/>
<evidence type="ECO:0000256" key="1">
    <source>
        <dbReference type="ARBA" id="ARBA00022777"/>
    </source>
</evidence>
<dbReference type="Pfam" id="PF00288">
    <property type="entry name" value="GHMP_kinases_N"/>
    <property type="match status" value="1"/>
</dbReference>
<dbReference type="InterPro" id="IPR006204">
    <property type="entry name" value="GHMP_kinase_N_dom"/>
</dbReference>
<organism evidence="3 4">
    <name type="scientific">Flavobacterium columnare</name>
    <dbReference type="NCBI Taxonomy" id="996"/>
    <lineage>
        <taxon>Bacteria</taxon>
        <taxon>Pseudomonadati</taxon>
        <taxon>Bacteroidota</taxon>
        <taxon>Flavobacteriia</taxon>
        <taxon>Flavobacteriales</taxon>
        <taxon>Flavobacteriaceae</taxon>
        <taxon>Flavobacterium</taxon>
    </lineage>
</organism>
<reference evidence="3 4" key="1">
    <citation type="journal article" date="2017" name="Infect. Genet. Evol.">
        <title>Comparative genome analysis of fish pathogen Flavobacterium columnare reveals extensive sequence diversity within the species.</title>
        <authorList>
            <person name="Kayansamruaj P."/>
            <person name="Dong H.T."/>
            <person name="Hirono I."/>
            <person name="Kondo H."/>
            <person name="Senapin S."/>
            <person name="Rodkhum C."/>
        </authorList>
    </citation>
    <scope>NUCLEOTIDE SEQUENCE [LARGE SCALE GENOMIC DNA]</scope>
    <source>
        <strain evidence="3 4">1214</strain>
    </source>
</reference>
<dbReference type="Gene3D" id="3.30.230.10">
    <property type="match status" value="1"/>
</dbReference>
<keyword evidence="1" id="KW-0808">Transferase</keyword>
<comment type="caution">
    <text evidence="3">The sequence shown here is derived from an EMBL/GenBank/DDBJ whole genome shotgun (WGS) entry which is preliminary data.</text>
</comment>
<keyword evidence="1" id="KW-0418">Kinase</keyword>
<name>A0A246GDM9_9FLAO</name>
<dbReference type="Proteomes" id="UP000198034">
    <property type="component" value="Unassembled WGS sequence"/>
</dbReference>
<evidence type="ECO:0000313" key="4">
    <source>
        <dbReference type="Proteomes" id="UP000198034"/>
    </source>
</evidence>
<gene>
    <name evidence="3" type="ORF">BWK62_02475</name>
</gene>
<dbReference type="SUPFAM" id="SSF54211">
    <property type="entry name" value="Ribosomal protein S5 domain 2-like"/>
    <property type="match status" value="1"/>
</dbReference>
<dbReference type="InterPro" id="IPR014721">
    <property type="entry name" value="Ribsml_uS5_D2-typ_fold_subgr"/>
</dbReference>
<sequence>MTIKITTYAKVGELIQGVFDMNQPFLVSNKSSKIFKTNTIVSINPIDNETILDFKSRQALELFHTLIKEKKRTLINPIYFYQDRNFEEGKGLSSSSTDILSLLLAVNQLYKTHYTNSFLYKIASQIDPTDPCLDQNSLLFNQKSGEIIENLHVIPYVMLYFDSDPDKDVDTVKISRDRKYSENQVEEFKKLYYNLKISMERGYYTTFFECVTRSAVINQAILPKNKFDVLYHFALANNCGLFVAHSGTYMGLLIEPYRLESIEKEVSDLVAKHWHTKLIIE</sequence>
<accession>A0A246GDM9</accession>
<protein>
    <recommendedName>
        <fullName evidence="2">GHMP kinase N-terminal domain-containing protein</fullName>
    </recommendedName>
</protein>
<dbReference type="AlphaFoldDB" id="A0A246GDM9"/>
<evidence type="ECO:0000313" key="3">
    <source>
        <dbReference type="EMBL" id="OWP79382.1"/>
    </source>
</evidence>
<dbReference type="InterPro" id="IPR020568">
    <property type="entry name" value="Ribosomal_Su5_D2-typ_SF"/>
</dbReference>
<evidence type="ECO:0000259" key="2">
    <source>
        <dbReference type="Pfam" id="PF00288"/>
    </source>
</evidence>
<dbReference type="EMBL" id="MTCY01000004">
    <property type="protein sequence ID" value="OWP79382.1"/>
    <property type="molecule type" value="Genomic_DNA"/>
</dbReference>
<dbReference type="GO" id="GO:0005524">
    <property type="term" value="F:ATP binding"/>
    <property type="evidence" value="ECO:0007669"/>
    <property type="project" value="InterPro"/>
</dbReference>